<protein>
    <submittedName>
        <fullName evidence="1">10870_t:CDS:1</fullName>
    </submittedName>
</protein>
<dbReference type="EMBL" id="CAJVPQ010024451">
    <property type="protein sequence ID" value="CAG8764821.1"/>
    <property type="molecule type" value="Genomic_DNA"/>
</dbReference>
<evidence type="ECO:0000313" key="1">
    <source>
        <dbReference type="EMBL" id="CAG8764821.1"/>
    </source>
</evidence>
<dbReference type="AlphaFoldDB" id="A0A9N9NVQ1"/>
<feature type="non-terminal residue" evidence="1">
    <location>
        <position position="1"/>
    </location>
</feature>
<name>A0A9N9NVQ1_9GLOM</name>
<dbReference type="Proteomes" id="UP000789570">
    <property type="component" value="Unassembled WGS sequence"/>
</dbReference>
<gene>
    <name evidence="1" type="ORF">FCALED_LOCUS17157</name>
</gene>
<proteinExistence type="predicted"/>
<accession>A0A9N9NVQ1</accession>
<feature type="non-terminal residue" evidence="1">
    <location>
        <position position="41"/>
    </location>
</feature>
<organism evidence="1 2">
    <name type="scientific">Funneliformis caledonium</name>
    <dbReference type="NCBI Taxonomy" id="1117310"/>
    <lineage>
        <taxon>Eukaryota</taxon>
        <taxon>Fungi</taxon>
        <taxon>Fungi incertae sedis</taxon>
        <taxon>Mucoromycota</taxon>
        <taxon>Glomeromycotina</taxon>
        <taxon>Glomeromycetes</taxon>
        <taxon>Glomerales</taxon>
        <taxon>Glomeraceae</taxon>
        <taxon>Funneliformis</taxon>
    </lineage>
</organism>
<keyword evidence="2" id="KW-1185">Reference proteome</keyword>
<comment type="caution">
    <text evidence="1">The sequence shown here is derived from an EMBL/GenBank/DDBJ whole genome shotgun (WGS) entry which is preliminary data.</text>
</comment>
<evidence type="ECO:0000313" key="2">
    <source>
        <dbReference type="Proteomes" id="UP000789570"/>
    </source>
</evidence>
<sequence>KKKKKVAEAKVTTPVISKATMKEFENLKEIDILKVSNEVLK</sequence>
<reference evidence="1" key="1">
    <citation type="submission" date="2021-06" db="EMBL/GenBank/DDBJ databases">
        <authorList>
            <person name="Kallberg Y."/>
            <person name="Tangrot J."/>
            <person name="Rosling A."/>
        </authorList>
    </citation>
    <scope>NUCLEOTIDE SEQUENCE</scope>
    <source>
        <strain evidence="1">UK204</strain>
    </source>
</reference>